<evidence type="ECO:0008006" key="4">
    <source>
        <dbReference type="Google" id="ProtNLM"/>
    </source>
</evidence>
<dbReference type="Proteomes" id="UP001627284">
    <property type="component" value="Unassembled WGS sequence"/>
</dbReference>
<keyword evidence="3" id="KW-1185">Reference proteome</keyword>
<feature type="transmembrane region" description="Helical" evidence="1">
    <location>
        <begin position="22"/>
        <end position="40"/>
    </location>
</feature>
<evidence type="ECO:0000313" key="3">
    <source>
        <dbReference type="Proteomes" id="UP001627284"/>
    </source>
</evidence>
<name>A0ABD2UYQ9_9SOLN</name>
<comment type="caution">
    <text evidence="2">The sequence shown here is derived from an EMBL/GenBank/DDBJ whole genome shotgun (WGS) entry which is preliminary data.</text>
</comment>
<feature type="non-terminal residue" evidence="2">
    <location>
        <position position="1"/>
    </location>
</feature>
<dbReference type="AlphaFoldDB" id="A0ABD2UYQ9"/>
<evidence type="ECO:0000313" key="2">
    <source>
        <dbReference type="EMBL" id="KAL3372647.1"/>
    </source>
</evidence>
<keyword evidence="1" id="KW-0812">Transmembrane</keyword>
<dbReference type="EMBL" id="JBJKTR010000003">
    <property type="protein sequence ID" value="KAL3372647.1"/>
    <property type="molecule type" value="Genomic_DNA"/>
</dbReference>
<accession>A0ABD2UYQ9</accession>
<organism evidence="2 3">
    <name type="scientific">Solanum stoloniferum</name>
    <dbReference type="NCBI Taxonomy" id="62892"/>
    <lineage>
        <taxon>Eukaryota</taxon>
        <taxon>Viridiplantae</taxon>
        <taxon>Streptophyta</taxon>
        <taxon>Embryophyta</taxon>
        <taxon>Tracheophyta</taxon>
        <taxon>Spermatophyta</taxon>
        <taxon>Magnoliopsida</taxon>
        <taxon>eudicotyledons</taxon>
        <taxon>Gunneridae</taxon>
        <taxon>Pentapetalae</taxon>
        <taxon>asterids</taxon>
        <taxon>lamiids</taxon>
        <taxon>Solanales</taxon>
        <taxon>Solanaceae</taxon>
        <taxon>Solanoideae</taxon>
        <taxon>Solaneae</taxon>
        <taxon>Solanum</taxon>
    </lineage>
</organism>
<evidence type="ECO:0000256" key="1">
    <source>
        <dbReference type="SAM" id="Phobius"/>
    </source>
</evidence>
<reference evidence="2 3" key="1">
    <citation type="submission" date="2024-05" db="EMBL/GenBank/DDBJ databases">
        <title>De novo assembly of an allotetraploid wild potato.</title>
        <authorList>
            <person name="Hosaka A.J."/>
        </authorList>
    </citation>
    <scope>NUCLEOTIDE SEQUENCE [LARGE SCALE GENOMIC DNA]</scope>
    <source>
        <tissue evidence="2">Young leaves</tissue>
    </source>
</reference>
<proteinExistence type="predicted"/>
<sequence length="102" mass="11394">YINSSICSTNYKLIKMASFKQAFLFISLFVAISSVYLSWAPSKMQVMALRDLPSDVEEMKEKLFQLDDIVTCGHRCKGHSDCKEGFICSTCLKIGSAVSHCV</sequence>
<keyword evidence="1" id="KW-0472">Membrane</keyword>
<gene>
    <name evidence="2" type="ORF">AABB24_004938</name>
</gene>
<protein>
    <recommendedName>
        <fullName evidence="4">Carboxypeptidase A inhibitor-like domain-containing protein</fullName>
    </recommendedName>
</protein>
<keyword evidence="1" id="KW-1133">Transmembrane helix</keyword>